<proteinExistence type="predicted"/>
<accession>C0DSE5</accession>
<organism evidence="1 2">
    <name type="scientific">Eikenella corrodens ATCC 23834</name>
    <dbReference type="NCBI Taxonomy" id="546274"/>
    <lineage>
        <taxon>Bacteria</taxon>
        <taxon>Pseudomonadati</taxon>
        <taxon>Pseudomonadota</taxon>
        <taxon>Betaproteobacteria</taxon>
        <taxon>Neisseriales</taxon>
        <taxon>Neisseriaceae</taxon>
        <taxon>Eikenella</taxon>
    </lineage>
</organism>
<name>C0DSE5_EIKCO</name>
<dbReference type="AlphaFoldDB" id="C0DSE5"/>
<comment type="caution">
    <text evidence="1">The sequence shown here is derived from an EMBL/GenBank/DDBJ whole genome shotgun (WGS) entry which is preliminary data.</text>
</comment>
<reference evidence="1 2" key="1">
    <citation type="submission" date="2009-01" db="EMBL/GenBank/DDBJ databases">
        <authorList>
            <person name="Fulton L."/>
            <person name="Clifton S."/>
            <person name="Chinwalla A.T."/>
            <person name="Mitreva M."/>
            <person name="Sodergren E."/>
            <person name="Weinstock G."/>
            <person name="Clifton S."/>
            <person name="Dooling D.J."/>
            <person name="Fulton B."/>
            <person name="Minx P."/>
            <person name="Pepin K.H."/>
            <person name="Johnson M."/>
            <person name="Bhonagiri V."/>
            <person name="Nash W.E."/>
            <person name="Mardis E.R."/>
            <person name="Wilson R.K."/>
        </authorList>
    </citation>
    <scope>NUCLEOTIDE SEQUENCE [LARGE SCALE GENOMIC DNA]</scope>
    <source>
        <strain evidence="1 2">ATCC 23834</strain>
    </source>
</reference>
<dbReference type="EMBL" id="ACEA01000004">
    <property type="protein sequence ID" value="EEG25096.1"/>
    <property type="molecule type" value="Genomic_DNA"/>
</dbReference>
<evidence type="ECO:0000313" key="2">
    <source>
        <dbReference type="Proteomes" id="UP000005837"/>
    </source>
</evidence>
<protein>
    <submittedName>
        <fullName evidence="1">Uncharacterized protein</fullName>
    </submittedName>
</protein>
<gene>
    <name evidence="1" type="ORF">EIKCOROL_00267</name>
</gene>
<sequence length="48" mass="5393">MAEIGYLKPFWIPPEHSFQVACCTVRLPKSLICGITGIARAHRRTNPL</sequence>
<dbReference type="HOGENOM" id="CLU_3152283_0_0_4"/>
<evidence type="ECO:0000313" key="1">
    <source>
        <dbReference type="EMBL" id="EEG25096.1"/>
    </source>
</evidence>
<dbReference type="Proteomes" id="UP000005837">
    <property type="component" value="Unassembled WGS sequence"/>
</dbReference>